<organism evidence="2 3">
    <name type="scientific">Dictyobacter alpinus</name>
    <dbReference type="NCBI Taxonomy" id="2014873"/>
    <lineage>
        <taxon>Bacteria</taxon>
        <taxon>Bacillati</taxon>
        <taxon>Chloroflexota</taxon>
        <taxon>Ktedonobacteria</taxon>
        <taxon>Ktedonobacterales</taxon>
        <taxon>Dictyobacteraceae</taxon>
        <taxon>Dictyobacter</taxon>
    </lineage>
</organism>
<dbReference type="EMBL" id="BIFT01000003">
    <property type="protein sequence ID" value="GCE32040.1"/>
    <property type="molecule type" value="Genomic_DNA"/>
</dbReference>
<evidence type="ECO:0000256" key="1">
    <source>
        <dbReference type="SAM" id="MobiDB-lite"/>
    </source>
</evidence>
<evidence type="ECO:0000313" key="3">
    <source>
        <dbReference type="Proteomes" id="UP000287171"/>
    </source>
</evidence>
<dbReference type="RefSeq" id="WP_161982715.1">
    <property type="nucleotide sequence ID" value="NZ_BIFT01000003.1"/>
</dbReference>
<reference evidence="3" key="1">
    <citation type="submission" date="2018-12" db="EMBL/GenBank/DDBJ databases">
        <title>Tengunoibacter tsumagoiensis gen. nov., sp. nov., Dictyobacter kobayashii sp. nov., D. alpinus sp. nov., and D. joshuensis sp. nov. and description of Dictyobacteraceae fam. nov. within the order Ktedonobacterales isolated from Tengu-no-mugimeshi.</title>
        <authorList>
            <person name="Wang C.M."/>
            <person name="Zheng Y."/>
            <person name="Sakai Y."/>
            <person name="Toyoda A."/>
            <person name="Minakuchi Y."/>
            <person name="Abe K."/>
            <person name="Yokota A."/>
            <person name="Yabe S."/>
        </authorList>
    </citation>
    <scope>NUCLEOTIDE SEQUENCE [LARGE SCALE GENOMIC DNA]</scope>
    <source>
        <strain evidence="3">Uno16</strain>
    </source>
</reference>
<sequence>MPDGKNTGSGQEVDGGTAPDSQRQKKTREKGGCAGKRKEYLIDECYYLSL</sequence>
<dbReference type="AlphaFoldDB" id="A0A402BL49"/>
<proteinExistence type="predicted"/>
<feature type="compositionally biased region" description="Polar residues" evidence="1">
    <location>
        <begin position="1"/>
        <end position="10"/>
    </location>
</feature>
<keyword evidence="3" id="KW-1185">Reference proteome</keyword>
<feature type="region of interest" description="Disordered" evidence="1">
    <location>
        <begin position="1"/>
        <end position="33"/>
    </location>
</feature>
<name>A0A402BL49_9CHLR</name>
<accession>A0A402BL49</accession>
<evidence type="ECO:0000313" key="2">
    <source>
        <dbReference type="EMBL" id="GCE32040.1"/>
    </source>
</evidence>
<gene>
    <name evidence="2" type="ORF">KDA_75240</name>
</gene>
<protein>
    <submittedName>
        <fullName evidence="2">Uncharacterized protein</fullName>
    </submittedName>
</protein>
<dbReference type="Proteomes" id="UP000287171">
    <property type="component" value="Unassembled WGS sequence"/>
</dbReference>
<comment type="caution">
    <text evidence="2">The sequence shown here is derived from an EMBL/GenBank/DDBJ whole genome shotgun (WGS) entry which is preliminary data.</text>
</comment>